<reference evidence="1" key="1">
    <citation type="submission" date="2022-12" db="EMBL/GenBank/DDBJ databases">
        <authorList>
            <person name="Petersen C."/>
        </authorList>
    </citation>
    <scope>NUCLEOTIDE SEQUENCE</scope>
    <source>
        <strain evidence="1">IBT 17660</strain>
    </source>
</reference>
<evidence type="ECO:0000313" key="1">
    <source>
        <dbReference type="EMBL" id="KAJ5479636.1"/>
    </source>
</evidence>
<name>A0A9W9WZJ2_9EURO</name>
<proteinExistence type="predicted"/>
<gene>
    <name evidence="1" type="ORF">N7530_005145</name>
</gene>
<protein>
    <submittedName>
        <fullName evidence="1">Uncharacterized protein</fullName>
    </submittedName>
</protein>
<dbReference type="AlphaFoldDB" id="A0A9W9WZJ2"/>
<sequence>MGTSHYKDRTICRSTPIVVDTKILRCWRFLLFSAINHSGAPSHTYTQNRLFSDSVSLKALDSQASLEASRRVSAKPNGAIRTNHAVRLPRRTHGHGRPSSTPNILLLLQGICDTAGGFSAFAPAMNLPESTGVNRPSPTPLPFDLGSLYWGDNVAFDSTTGALDMNAGLTRSTVPPTSCAENRAPVADCGAGLECIGAVRRTKEVFELVEASCYACREDWDPVESGAILLVVQFLARWLRSRQGVLEGSGEIG</sequence>
<dbReference type="Proteomes" id="UP001147760">
    <property type="component" value="Unassembled WGS sequence"/>
</dbReference>
<dbReference type="OrthoDB" id="437457at2759"/>
<organism evidence="1 2">
    <name type="scientific">Penicillium desertorum</name>
    <dbReference type="NCBI Taxonomy" id="1303715"/>
    <lineage>
        <taxon>Eukaryota</taxon>
        <taxon>Fungi</taxon>
        <taxon>Dikarya</taxon>
        <taxon>Ascomycota</taxon>
        <taxon>Pezizomycotina</taxon>
        <taxon>Eurotiomycetes</taxon>
        <taxon>Eurotiomycetidae</taxon>
        <taxon>Eurotiales</taxon>
        <taxon>Aspergillaceae</taxon>
        <taxon>Penicillium</taxon>
    </lineage>
</organism>
<accession>A0A9W9WZJ2</accession>
<keyword evidence="2" id="KW-1185">Reference proteome</keyword>
<comment type="caution">
    <text evidence="1">The sequence shown here is derived from an EMBL/GenBank/DDBJ whole genome shotgun (WGS) entry which is preliminary data.</text>
</comment>
<evidence type="ECO:0000313" key="2">
    <source>
        <dbReference type="Proteomes" id="UP001147760"/>
    </source>
</evidence>
<reference evidence="1" key="2">
    <citation type="journal article" date="2023" name="IMA Fungus">
        <title>Comparative genomic study of the Penicillium genus elucidates a diverse pangenome and 15 lateral gene transfer events.</title>
        <authorList>
            <person name="Petersen C."/>
            <person name="Sorensen T."/>
            <person name="Nielsen M.R."/>
            <person name="Sondergaard T.E."/>
            <person name="Sorensen J.L."/>
            <person name="Fitzpatrick D.A."/>
            <person name="Frisvad J.C."/>
            <person name="Nielsen K.L."/>
        </authorList>
    </citation>
    <scope>NUCLEOTIDE SEQUENCE</scope>
    <source>
        <strain evidence="1">IBT 17660</strain>
    </source>
</reference>
<dbReference type="EMBL" id="JAPWDO010000003">
    <property type="protein sequence ID" value="KAJ5479636.1"/>
    <property type="molecule type" value="Genomic_DNA"/>
</dbReference>